<protein>
    <recommendedName>
        <fullName evidence="3">Mor transcription activator domain-containing protein</fullName>
    </recommendedName>
</protein>
<accession>A0A2K9HRK3</accession>
<keyword evidence="2" id="KW-1185">Reference proteome</keyword>
<evidence type="ECO:0008006" key="3">
    <source>
        <dbReference type="Google" id="ProtNLM"/>
    </source>
</evidence>
<dbReference type="EMBL" id="CP018867">
    <property type="protein sequence ID" value="AUI72562.1"/>
    <property type="molecule type" value="Genomic_DNA"/>
</dbReference>
<dbReference type="Proteomes" id="UP000234653">
    <property type="component" value="Chromosome"/>
</dbReference>
<name>A0A2K9HRK3_9LACO</name>
<dbReference type="RefSeq" id="WP_057737506.1">
    <property type="nucleotide sequence ID" value="NZ_AZDQ01000006.1"/>
</dbReference>
<dbReference type="OrthoDB" id="2200281at2"/>
<evidence type="ECO:0000313" key="1">
    <source>
        <dbReference type="EMBL" id="AUI72562.1"/>
    </source>
</evidence>
<dbReference type="STRING" id="1423720.FC67_GL000001"/>
<reference evidence="1 2" key="1">
    <citation type="submission" date="2016-12" db="EMBL/GenBank/DDBJ databases">
        <title>The whole genome sequencing and assembly of Lactobacillus alimentarius DSM 20249T strain.</title>
        <authorList>
            <person name="Lee Y.-J."/>
            <person name="Yi H."/>
            <person name="Bahn Y.-S."/>
            <person name="Kim J.F."/>
            <person name="Lee D.-W."/>
        </authorList>
    </citation>
    <scope>NUCLEOTIDE SEQUENCE [LARGE SCALE GENOMIC DNA]</scope>
    <source>
        <strain evidence="1 2">DSM 20249</strain>
    </source>
</reference>
<dbReference type="KEGG" id="lali:LA20249_10350"/>
<proteinExistence type="predicted"/>
<organism evidence="1 2">
    <name type="scientific">Companilactobacillus alimentarius DSM 20249</name>
    <dbReference type="NCBI Taxonomy" id="1423720"/>
    <lineage>
        <taxon>Bacteria</taxon>
        <taxon>Bacillati</taxon>
        <taxon>Bacillota</taxon>
        <taxon>Bacilli</taxon>
        <taxon>Lactobacillales</taxon>
        <taxon>Lactobacillaceae</taxon>
        <taxon>Companilactobacillus</taxon>
    </lineage>
</organism>
<sequence>MEKENIQYDLLHPTYQTIYDLVGEEGLMKFYHEFRGTQVSSPMKLYDNKKLGKYLGTLNGKSANAKKLSQDYGFSQRWIRKAISKGTDNK</sequence>
<evidence type="ECO:0000313" key="2">
    <source>
        <dbReference type="Proteomes" id="UP000234653"/>
    </source>
</evidence>
<gene>
    <name evidence="1" type="ORF">LA20249_10350</name>
</gene>
<dbReference type="AlphaFoldDB" id="A0A2K9HRK3"/>